<dbReference type="GO" id="GO:0016491">
    <property type="term" value="F:oxidoreductase activity"/>
    <property type="evidence" value="ECO:0007669"/>
    <property type="project" value="UniProtKB-KW"/>
</dbReference>
<dbReference type="eggNOG" id="COG0300">
    <property type="taxonomic scope" value="Bacteria"/>
</dbReference>
<evidence type="ECO:0000313" key="3">
    <source>
        <dbReference type="EMBL" id="KGF05144.1"/>
    </source>
</evidence>
<protein>
    <recommendedName>
        <fullName evidence="5">Short-chain dehydrogenase</fullName>
    </recommendedName>
</protein>
<comment type="similarity">
    <text evidence="1">Belongs to the short-chain dehydrogenases/reductases (SDR) family.</text>
</comment>
<dbReference type="EMBL" id="JRMW01000019">
    <property type="protein sequence ID" value="KGF05144.1"/>
    <property type="molecule type" value="Genomic_DNA"/>
</dbReference>
<dbReference type="CDD" id="cd05233">
    <property type="entry name" value="SDR_c"/>
    <property type="match status" value="1"/>
</dbReference>
<dbReference type="InterPro" id="IPR036291">
    <property type="entry name" value="NAD(P)-bd_dom_sf"/>
</dbReference>
<dbReference type="AlphaFoldDB" id="A0A095Z9J4"/>
<comment type="caution">
    <text evidence="3">The sequence shown here is derived from an EMBL/GenBank/DDBJ whole genome shotgun (WGS) entry which is preliminary data.</text>
</comment>
<dbReference type="RefSeq" id="WP_037326455.1">
    <property type="nucleotide sequence ID" value="NZ_JRMW01000019.1"/>
</dbReference>
<sequence>MTDYKDKVVVITGAGTGIGYGMAKEFAKRGAKLAISDINDETLRKLEEELKNDGVDVIAYRFDVSNRGQMEKFARMTFDHFKRVDYCMHNAGVTSMGHALKIPETDYFRDFEVNTMGVVYAARSFIPKMEEQEGEAYFIPTISSSAFLYTGAIPAYIVSKHGAQGFCEALAIQLENDKSNVKVRVHSPGTVATEICHPKYYMLDRRNAYFQTEEFKNLEKAISHFIATGGLTVEEYIPELFKQLDEDLFIIRPCVSEEPRCTYRSESLISREGPFKEGQR</sequence>
<proteinExistence type="inferred from homology"/>
<evidence type="ECO:0008006" key="5">
    <source>
        <dbReference type="Google" id="ProtNLM"/>
    </source>
</evidence>
<reference evidence="3 4" key="1">
    <citation type="submission" date="2014-07" db="EMBL/GenBank/DDBJ databases">
        <authorList>
            <person name="McCorrison J."/>
            <person name="Sanka R."/>
            <person name="Torralba M."/>
            <person name="Gillis M."/>
            <person name="Haft D.H."/>
            <person name="Methe B."/>
            <person name="Sutton G."/>
            <person name="Nelson K.E."/>
        </authorList>
    </citation>
    <scope>NUCLEOTIDE SEQUENCE [LARGE SCALE GENOMIC DNA]</scope>
    <source>
        <strain evidence="3 4">S7-1-13</strain>
    </source>
</reference>
<dbReference type="Proteomes" id="UP000029579">
    <property type="component" value="Unassembled WGS sequence"/>
</dbReference>
<dbReference type="Gene3D" id="3.40.50.720">
    <property type="entry name" value="NAD(P)-binding Rossmann-like Domain"/>
    <property type="match status" value="1"/>
</dbReference>
<keyword evidence="2" id="KW-0560">Oxidoreductase</keyword>
<organism evidence="3 4">
    <name type="scientific">Anaerococcus lactolyticus S7-1-13</name>
    <dbReference type="NCBI Taxonomy" id="1284686"/>
    <lineage>
        <taxon>Bacteria</taxon>
        <taxon>Bacillati</taxon>
        <taxon>Bacillota</taxon>
        <taxon>Tissierellia</taxon>
        <taxon>Tissierellales</taxon>
        <taxon>Peptoniphilaceae</taxon>
        <taxon>Anaerococcus</taxon>
    </lineage>
</organism>
<name>A0A095Z9J4_9FIRM</name>
<dbReference type="SUPFAM" id="SSF51735">
    <property type="entry name" value="NAD(P)-binding Rossmann-fold domains"/>
    <property type="match status" value="1"/>
</dbReference>
<evidence type="ECO:0000313" key="4">
    <source>
        <dbReference type="Proteomes" id="UP000029579"/>
    </source>
</evidence>
<dbReference type="PANTHER" id="PTHR43391:SF26">
    <property type="entry name" value="BLL7251 PROTEIN"/>
    <property type="match status" value="1"/>
</dbReference>
<evidence type="ECO:0000256" key="1">
    <source>
        <dbReference type="ARBA" id="ARBA00006484"/>
    </source>
</evidence>
<dbReference type="OrthoDB" id="9805904at2"/>
<dbReference type="PANTHER" id="PTHR43391">
    <property type="entry name" value="RETINOL DEHYDROGENASE-RELATED"/>
    <property type="match status" value="1"/>
</dbReference>
<dbReference type="PRINTS" id="PR00081">
    <property type="entry name" value="GDHRDH"/>
</dbReference>
<dbReference type="InterPro" id="IPR002347">
    <property type="entry name" value="SDR_fam"/>
</dbReference>
<accession>A0A095Z9J4</accession>
<gene>
    <name evidence="3" type="ORF">HMPREF1630_01690</name>
</gene>
<evidence type="ECO:0000256" key="2">
    <source>
        <dbReference type="ARBA" id="ARBA00023002"/>
    </source>
</evidence>
<dbReference type="Pfam" id="PF00106">
    <property type="entry name" value="adh_short"/>
    <property type="match status" value="1"/>
</dbReference>